<dbReference type="InterPro" id="IPR016181">
    <property type="entry name" value="Acyl_CoA_acyltransferase"/>
</dbReference>
<dbReference type="Gene3D" id="3.40.630.30">
    <property type="match status" value="1"/>
</dbReference>
<keyword evidence="3" id="KW-1185">Reference proteome</keyword>
<reference evidence="2" key="2">
    <citation type="submission" date="2023-06" db="EMBL/GenBank/DDBJ databases">
        <authorList>
            <person name="Zeman M."/>
            <person name="Kubasova T."/>
            <person name="Jahodarova E."/>
            <person name="Nykrynova M."/>
            <person name="Rychlik I."/>
        </authorList>
    </citation>
    <scope>NUCLEOTIDE SEQUENCE</scope>
    <source>
        <strain evidence="2">ET39</strain>
    </source>
</reference>
<reference evidence="2" key="1">
    <citation type="submission" date="2023-06" db="EMBL/GenBank/DDBJ databases">
        <title>Identification and characterization of horizontal gene transfer across gut microbiota members of farm animals based on homology search.</title>
        <authorList>
            <person name="Schwarzerova J."/>
            <person name="Nykrynova M."/>
            <person name="Jureckova K."/>
            <person name="Cejkova D."/>
            <person name="Rychlik I."/>
        </authorList>
    </citation>
    <scope>NUCLEOTIDE SEQUENCE</scope>
    <source>
        <strain evidence="2">ET39</strain>
    </source>
</reference>
<dbReference type="CDD" id="cd04301">
    <property type="entry name" value="NAT_SF"/>
    <property type="match status" value="1"/>
</dbReference>
<comment type="caution">
    <text evidence="2">The sequence shown here is derived from an EMBL/GenBank/DDBJ whole genome shotgun (WGS) entry which is preliminary data.</text>
</comment>
<feature type="domain" description="N-acetyltransferase" evidence="1">
    <location>
        <begin position="1"/>
        <end position="142"/>
    </location>
</feature>
<dbReference type="Proteomes" id="UP001529340">
    <property type="component" value="Unassembled WGS sequence"/>
</dbReference>
<evidence type="ECO:0000313" key="2">
    <source>
        <dbReference type="EMBL" id="MDM8157193.1"/>
    </source>
</evidence>
<dbReference type="InterPro" id="IPR000182">
    <property type="entry name" value="GNAT_dom"/>
</dbReference>
<protein>
    <submittedName>
        <fullName evidence="2">GNAT family N-acetyltransferase</fullName>
    </submittedName>
</protein>
<evidence type="ECO:0000259" key="1">
    <source>
        <dbReference type="PROSITE" id="PS51186"/>
    </source>
</evidence>
<evidence type="ECO:0000313" key="3">
    <source>
        <dbReference type="Proteomes" id="UP001529340"/>
    </source>
</evidence>
<dbReference type="EMBL" id="JAUDCG010000021">
    <property type="protein sequence ID" value="MDM8157193.1"/>
    <property type="molecule type" value="Genomic_DNA"/>
</dbReference>
<gene>
    <name evidence="2" type="ORF">QUV96_06005</name>
</gene>
<organism evidence="2 3">
    <name type="scientific">Amedibacillus dolichus</name>
    <dbReference type="NCBI Taxonomy" id="31971"/>
    <lineage>
        <taxon>Bacteria</taxon>
        <taxon>Bacillati</taxon>
        <taxon>Bacillota</taxon>
        <taxon>Erysipelotrichia</taxon>
        <taxon>Erysipelotrichales</taxon>
        <taxon>Erysipelotrichaceae</taxon>
        <taxon>Amedibacillus</taxon>
    </lineage>
</organism>
<dbReference type="SUPFAM" id="SSF55729">
    <property type="entry name" value="Acyl-CoA N-acyltransferases (Nat)"/>
    <property type="match status" value="1"/>
</dbReference>
<dbReference type="Pfam" id="PF13508">
    <property type="entry name" value="Acetyltransf_7"/>
    <property type="match status" value="1"/>
</dbReference>
<dbReference type="RefSeq" id="WP_289607656.1">
    <property type="nucleotide sequence ID" value="NZ_JAUDCG010000021.1"/>
</dbReference>
<sequence>MIRHAKKEDADSCIHLFDAISEDYSAYKNDSFYEELHQGIERREVFVSLDDDELEGFVMFDRSKKELTMLAVHPKHRNQGVATKLIYTVAGCFEPEDEISVIAHGDEEEMEELKGFYHSCGFEDDDDIISDDPTCQRMVYRV</sequence>
<proteinExistence type="predicted"/>
<name>A0ABT7UC33_9FIRM</name>
<dbReference type="PROSITE" id="PS51186">
    <property type="entry name" value="GNAT"/>
    <property type="match status" value="1"/>
</dbReference>
<accession>A0ABT7UC33</accession>